<evidence type="ECO:0008006" key="3">
    <source>
        <dbReference type="Google" id="ProtNLM"/>
    </source>
</evidence>
<sequence>MKPGPLLLLLTIFGGLAGCAGLEVTPIPPGEAGKTEDEKATGFRYYETSPFLLIYTDGKGGLVSKLLYLPDMTKKRSIRPYAYLSSNNTTLKFENGTLVEAKAIIDETVIPTSVISGLAKVAIAGASANAPDKTTPTDSLPGAYLYRIVQTNDTWTLVGNQSTRIMYLPKDKQ</sequence>
<comment type="caution">
    <text evidence="1">The sequence shown here is derived from an EMBL/GenBank/DDBJ whole genome shotgun (WGS) entry which is preliminary data.</text>
</comment>
<dbReference type="Proteomes" id="UP000637423">
    <property type="component" value="Unassembled WGS sequence"/>
</dbReference>
<keyword evidence="2" id="KW-1185">Reference proteome</keyword>
<dbReference type="AlphaFoldDB" id="A0A916UXN7"/>
<accession>A0A916UXN7</accession>
<dbReference type="PROSITE" id="PS51257">
    <property type="entry name" value="PROKAR_LIPOPROTEIN"/>
    <property type="match status" value="1"/>
</dbReference>
<reference evidence="1" key="2">
    <citation type="submission" date="2020-09" db="EMBL/GenBank/DDBJ databases">
        <authorList>
            <person name="Sun Q."/>
            <person name="Zhou Y."/>
        </authorList>
    </citation>
    <scope>NUCLEOTIDE SEQUENCE</scope>
    <source>
        <strain evidence="1">CGMCC 1.10998</strain>
    </source>
</reference>
<reference evidence="1" key="1">
    <citation type="journal article" date="2014" name="Int. J. Syst. Evol. Microbiol.">
        <title>Complete genome sequence of Corynebacterium casei LMG S-19264T (=DSM 44701T), isolated from a smear-ripened cheese.</title>
        <authorList>
            <consortium name="US DOE Joint Genome Institute (JGI-PGF)"/>
            <person name="Walter F."/>
            <person name="Albersmeier A."/>
            <person name="Kalinowski J."/>
            <person name="Ruckert C."/>
        </authorList>
    </citation>
    <scope>NUCLEOTIDE SEQUENCE</scope>
    <source>
        <strain evidence="1">CGMCC 1.10998</strain>
    </source>
</reference>
<evidence type="ECO:0000313" key="2">
    <source>
        <dbReference type="Proteomes" id="UP000637423"/>
    </source>
</evidence>
<evidence type="ECO:0000313" key="1">
    <source>
        <dbReference type="EMBL" id="GGC93423.1"/>
    </source>
</evidence>
<dbReference type="RefSeq" id="WP_188568488.1">
    <property type="nucleotide sequence ID" value="NZ_BMED01000006.1"/>
</dbReference>
<organism evidence="1 2">
    <name type="scientific">Undibacterium terreum</name>
    <dbReference type="NCBI Taxonomy" id="1224302"/>
    <lineage>
        <taxon>Bacteria</taxon>
        <taxon>Pseudomonadati</taxon>
        <taxon>Pseudomonadota</taxon>
        <taxon>Betaproteobacteria</taxon>
        <taxon>Burkholderiales</taxon>
        <taxon>Oxalobacteraceae</taxon>
        <taxon>Undibacterium</taxon>
    </lineage>
</organism>
<gene>
    <name evidence="1" type="ORF">GCM10011396_45880</name>
</gene>
<dbReference type="EMBL" id="BMED01000006">
    <property type="protein sequence ID" value="GGC93423.1"/>
    <property type="molecule type" value="Genomic_DNA"/>
</dbReference>
<name>A0A916UXN7_9BURK</name>
<protein>
    <recommendedName>
        <fullName evidence="3">Lipoprotein</fullName>
    </recommendedName>
</protein>
<proteinExistence type="predicted"/>